<feature type="transmembrane region" description="Helical" evidence="2">
    <location>
        <begin position="210"/>
        <end position="232"/>
    </location>
</feature>
<feature type="transmembrane region" description="Helical" evidence="2">
    <location>
        <begin position="121"/>
        <end position="145"/>
    </location>
</feature>
<accession>A0A4R4NZI1</accession>
<dbReference type="OrthoDB" id="4964568at2"/>
<keyword evidence="4" id="KW-1185">Reference proteome</keyword>
<keyword evidence="2" id="KW-0472">Membrane</keyword>
<dbReference type="EMBL" id="SMKA01000388">
    <property type="protein sequence ID" value="TDC14574.1"/>
    <property type="molecule type" value="Genomic_DNA"/>
</dbReference>
<protein>
    <submittedName>
        <fullName evidence="3">Uncharacterized protein</fullName>
    </submittedName>
</protein>
<evidence type="ECO:0000313" key="3">
    <source>
        <dbReference type="EMBL" id="TDC14574.1"/>
    </source>
</evidence>
<evidence type="ECO:0000256" key="2">
    <source>
        <dbReference type="SAM" id="Phobius"/>
    </source>
</evidence>
<feature type="transmembrane region" description="Helical" evidence="2">
    <location>
        <begin position="244"/>
        <end position="263"/>
    </location>
</feature>
<evidence type="ECO:0000313" key="4">
    <source>
        <dbReference type="Proteomes" id="UP000295075"/>
    </source>
</evidence>
<proteinExistence type="predicted"/>
<feature type="compositionally biased region" description="Low complexity" evidence="1">
    <location>
        <begin position="310"/>
        <end position="332"/>
    </location>
</feature>
<feature type="region of interest" description="Disordered" evidence="1">
    <location>
        <begin position="310"/>
        <end position="338"/>
    </location>
</feature>
<dbReference type="RefSeq" id="WP_132415558.1">
    <property type="nucleotide sequence ID" value="NZ_SMKA01000388.1"/>
</dbReference>
<evidence type="ECO:0000256" key="1">
    <source>
        <dbReference type="SAM" id="MobiDB-lite"/>
    </source>
</evidence>
<gene>
    <name evidence="3" type="ORF">E1261_42300</name>
</gene>
<comment type="caution">
    <text evidence="3">The sequence shown here is derived from an EMBL/GenBank/DDBJ whole genome shotgun (WGS) entry which is preliminary data.</text>
</comment>
<feature type="transmembrane region" description="Helical" evidence="2">
    <location>
        <begin position="80"/>
        <end position="101"/>
    </location>
</feature>
<keyword evidence="2" id="KW-0812">Transmembrane</keyword>
<sequence>MRLLVWRLVVGCLAMVATVPYLAMKVSWVTGGSIGMNDPAYFDTRTYQIGNLVTIGMDAVAVAVAAALTFRWGRRIPAWLVLFPIWVATGFLAPIAVLTLLPSASSSDTTQAVEPLANWVFTLVYAGFAVQGVLLMTAFVLAAVTRWPSVFRQRLATAPRSTAQTLLLLLTAAGALLATVVAGLQWAWAFGVQTGLPDQLLKDDNVAARLSYFGGYGVFTLTGIVGVILLVVRKPAGTRLWIPLAATWLGSSAMFAWGSWQLATMTAQAELAAPGYQLITFLQVLAGVLMAIVAAFVMNERIGAAAHPSSTSTAAWSDGQTPSTGASATSTADLMQPS</sequence>
<feature type="transmembrane region" description="Helical" evidence="2">
    <location>
        <begin position="275"/>
        <end position="297"/>
    </location>
</feature>
<reference evidence="3 4" key="1">
    <citation type="submission" date="2019-03" db="EMBL/GenBank/DDBJ databases">
        <title>Draft genome sequences of novel Actinobacteria.</title>
        <authorList>
            <person name="Sahin N."/>
            <person name="Ay H."/>
            <person name="Saygin H."/>
        </authorList>
    </citation>
    <scope>NUCLEOTIDE SEQUENCE [LARGE SCALE GENOMIC DNA]</scope>
    <source>
        <strain evidence="3 4">JCM 30547</strain>
    </source>
</reference>
<feature type="transmembrane region" description="Helical" evidence="2">
    <location>
        <begin position="49"/>
        <end position="68"/>
    </location>
</feature>
<keyword evidence="2" id="KW-1133">Transmembrane helix</keyword>
<dbReference type="AlphaFoldDB" id="A0A4R4NZI1"/>
<feature type="transmembrane region" description="Helical" evidence="2">
    <location>
        <begin position="166"/>
        <end position="190"/>
    </location>
</feature>
<name>A0A4R4NZI1_9ACTN</name>
<dbReference type="Proteomes" id="UP000295075">
    <property type="component" value="Unassembled WGS sequence"/>
</dbReference>
<organism evidence="3 4">
    <name type="scientific">Kribbella albertanoniae</name>
    <dbReference type="NCBI Taxonomy" id="1266829"/>
    <lineage>
        <taxon>Bacteria</taxon>
        <taxon>Bacillati</taxon>
        <taxon>Actinomycetota</taxon>
        <taxon>Actinomycetes</taxon>
        <taxon>Propionibacteriales</taxon>
        <taxon>Kribbellaceae</taxon>
        <taxon>Kribbella</taxon>
    </lineage>
</organism>